<evidence type="ECO:0000256" key="2">
    <source>
        <dbReference type="SAM" id="Phobius"/>
    </source>
</evidence>
<dbReference type="Pfam" id="PF11915">
    <property type="entry name" value="DUF3433"/>
    <property type="match status" value="1"/>
</dbReference>
<feature type="region of interest" description="Disordered" evidence="1">
    <location>
        <begin position="494"/>
        <end position="521"/>
    </location>
</feature>
<feature type="transmembrane region" description="Helical" evidence="2">
    <location>
        <begin position="378"/>
        <end position="400"/>
    </location>
</feature>
<feature type="compositionally biased region" description="Pro residues" evidence="1">
    <location>
        <begin position="23"/>
        <end position="41"/>
    </location>
</feature>
<feature type="transmembrane region" description="Helical" evidence="2">
    <location>
        <begin position="340"/>
        <end position="366"/>
    </location>
</feature>
<feature type="transmembrane region" description="Helical" evidence="2">
    <location>
        <begin position="542"/>
        <end position="562"/>
    </location>
</feature>
<organism evidence="3 4">
    <name type="scientific">Lasiosphaeris hirsuta</name>
    <dbReference type="NCBI Taxonomy" id="260670"/>
    <lineage>
        <taxon>Eukaryota</taxon>
        <taxon>Fungi</taxon>
        <taxon>Dikarya</taxon>
        <taxon>Ascomycota</taxon>
        <taxon>Pezizomycotina</taxon>
        <taxon>Sordariomycetes</taxon>
        <taxon>Sordariomycetidae</taxon>
        <taxon>Sordariales</taxon>
        <taxon>Lasiosphaeriaceae</taxon>
        <taxon>Lasiosphaeris</taxon>
    </lineage>
</organism>
<keyword evidence="4" id="KW-1185">Reference proteome</keyword>
<feature type="region of interest" description="Disordered" evidence="1">
    <location>
        <begin position="142"/>
        <end position="164"/>
    </location>
</feature>
<evidence type="ECO:0000313" key="3">
    <source>
        <dbReference type="EMBL" id="KAK0729949.1"/>
    </source>
</evidence>
<feature type="transmembrane region" description="Helical" evidence="2">
    <location>
        <begin position="236"/>
        <end position="256"/>
    </location>
</feature>
<feature type="transmembrane region" description="Helical" evidence="2">
    <location>
        <begin position="276"/>
        <end position="303"/>
    </location>
</feature>
<proteinExistence type="predicted"/>
<dbReference type="PANTHER" id="PTHR37544:SF1">
    <property type="entry name" value="PHOSPHORIBOSYLAMINOIMIDAZOLE-SUCCINOCARBOXAMIDE SYNTHASE"/>
    <property type="match status" value="1"/>
</dbReference>
<reference evidence="3" key="1">
    <citation type="submission" date="2023-06" db="EMBL/GenBank/DDBJ databases">
        <title>Genome-scale phylogeny and comparative genomics of the fungal order Sordariales.</title>
        <authorList>
            <consortium name="Lawrence Berkeley National Laboratory"/>
            <person name="Hensen N."/>
            <person name="Bonometti L."/>
            <person name="Westerberg I."/>
            <person name="Brannstrom I.O."/>
            <person name="Guillou S."/>
            <person name="Cros-Aarteil S."/>
            <person name="Calhoun S."/>
            <person name="Haridas S."/>
            <person name="Kuo A."/>
            <person name="Mondo S."/>
            <person name="Pangilinan J."/>
            <person name="Riley R."/>
            <person name="Labutti K."/>
            <person name="Andreopoulos B."/>
            <person name="Lipzen A."/>
            <person name="Chen C."/>
            <person name="Yanf M."/>
            <person name="Daum C."/>
            <person name="Ng V."/>
            <person name="Clum A."/>
            <person name="Steindorff A."/>
            <person name="Ohm R."/>
            <person name="Martin F."/>
            <person name="Silar P."/>
            <person name="Natvig D."/>
            <person name="Lalanne C."/>
            <person name="Gautier V."/>
            <person name="Ament-Velasquez S.L."/>
            <person name="Kruys A."/>
            <person name="Hutchinson M.I."/>
            <person name="Powell A.J."/>
            <person name="Barry K."/>
            <person name="Miller A.N."/>
            <person name="Grigoriev I.V."/>
            <person name="Debuchy R."/>
            <person name="Gladieux P."/>
            <person name="Thoren M.H."/>
            <person name="Johannesson H."/>
        </authorList>
    </citation>
    <scope>NUCLEOTIDE SEQUENCE</scope>
    <source>
        <strain evidence="3">SMH4607-1</strain>
    </source>
</reference>
<sequence length="822" mass="91871">MNFQHSSFDHVEPERYATSRPTSPSPHPTIVPFYAPTPPSIPLRSPSPTSSEPELYGPDRLSGAPQIVRAYSRPIIVEGPLRRVPDLPVSPQYQQPGWEAAFNASMATEFRDELARMEGVITPGVDDTPYVQYAIEALTRNRDRDTGYSNDGASSSDGATPVPPFIPGQQPEYYQPYPPVPQHHQYEPHVPAPRLVQANEWRPVDREFIVSTIGEARANSVPALNFKPVALRTPSLMVLMALCLHMVGALIFSAVYSELHHGILPYVSIYGGQYFLFRIIPPVMGAVVLFYAQFIIITMFRVLPFTRLASDQRDEREGAIFQELYPKSFLWPQLIGTWHIWVPILVAWLINFTIPLQNSLFTVILVDGEWKWGTVQGVAWALVALYFALFVSTVIVWRYWARKEKTSLLWDPRSIADVVAIVSDTNTADDYHGTQLARTKDGIRFALRRRVGDRLGYWTWKDGRQGFWYSLGNSMDDPNALPLARDQLTGKRMERNDEKNGEKQSMSPESGVAAGDHDVEGSGRSMQGRYRYLPWCMRNNQLLYFIVTAFVLLLAIFIVSFLPSTRITDGFLPWLSAAPGPGAFSAADFLYSFLPSLLGMIMFLLFQSLELSVRILQPWAALSDPRGARAEHSILADYSACAPFQSSLHALRNGHLRVAALSLLSNLFILIPILAGATFMALTPPSGIVRMYPNIPAFAVVLTLLALYLFALIGLLPGRQAFRLPHAVTCLAEIIGFIANDDLINDLAFKQCRGRDEMLTKMGLGKGSPETQPRWLFGVATEAGGDELLGVRRAKRFTEKRKVRKSQIRRGGGSGSERVMIV</sequence>
<dbReference type="AlphaFoldDB" id="A0AA40E6E1"/>
<name>A0AA40E6E1_9PEZI</name>
<comment type="caution">
    <text evidence="3">The sequence shown here is derived from an EMBL/GenBank/DDBJ whole genome shotgun (WGS) entry which is preliminary data.</text>
</comment>
<evidence type="ECO:0000313" key="4">
    <source>
        <dbReference type="Proteomes" id="UP001172102"/>
    </source>
</evidence>
<feature type="transmembrane region" description="Helical" evidence="2">
    <location>
        <begin position="582"/>
        <end position="606"/>
    </location>
</feature>
<dbReference type="InterPro" id="IPR021840">
    <property type="entry name" value="DUF3433"/>
</dbReference>
<feature type="compositionally biased region" description="Basic and acidic residues" evidence="1">
    <location>
        <begin position="7"/>
        <end position="17"/>
    </location>
</feature>
<gene>
    <name evidence="3" type="ORF">B0H67DRAFT_596234</name>
</gene>
<keyword evidence="2" id="KW-0812">Transmembrane</keyword>
<feature type="transmembrane region" description="Helical" evidence="2">
    <location>
        <begin position="695"/>
        <end position="716"/>
    </location>
</feature>
<dbReference type="Proteomes" id="UP001172102">
    <property type="component" value="Unassembled WGS sequence"/>
</dbReference>
<accession>A0AA40E6E1</accession>
<dbReference type="EMBL" id="JAUKUA010000001">
    <property type="protein sequence ID" value="KAK0729949.1"/>
    <property type="molecule type" value="Genomic_DNA"/>
</dbReference>
<evidence type="ECO:0008006" key="5">
    <source>
        <dbReference type="Google" id="ProtNLM"/>
    </source>
</evidence>
<evidence type="ECO:0000256" key="1">
    <source>
        <dbReference type="SAM" id="MobiDB-lite"/>
    </source>
</evidence>
<feature type="transmembrane region" description="Helical" evidence="2">
    <location>
        <begin position="658"/>
        <end position="683"/>
    </location>
</feature>
<feature type="region of interest" description="Disordered" evidence="1">
    <location>
        <begin position="1"/>
        <end position="61"/>
    </location>
</feature>
<feature type="compositionally biased region" description="Polar residues" evidence="1">
    <location>
        <begin position="147"/>
        <end position="158"/>
    </location>
</feature>
<keyword evidence="2" id="KW-1133">Transmembrane helix</keyword>
<keyword evidence="2" id="KW-0472">Membrane</keyword>
<dbReference type="PANTHER" id="PTHR37544">
    <property type="entry name" value="SPRAY-RELATED"/>
    <property type="match status" value="1"/>
</dbReference>
<protein>
    <recommendedName>
        <fullName evidence="5">Phosphoribosylaminoimidazole-succinocarboxamide synthase</fullName>
    </recommendedName>
</protein>